<organism evidence="1">
    <name type="scientific">Rhizophora mucronata</name>
    <name type="common">Asiatic mangrove</name>
    <dbReference type="NCBI Taxonomy" id="61149"/>
    <lineage>
        <taxon>Eukaryota</taxon>
        <taxon>Viridiplantae</taxon>
        <taxon>Streptophyta</taxon>
        <taxon>Embryophyta</taxon>
        <taxon>Tracheophyta</taxon>
        <taxon>Spermatophyta</taxon>
        <taxon>Magnoliopsida</taxon>
        <taxon>eudicotyledons</taxon>
        <taxon>Gunneridae</taxon>
        <taxon>Pentapetalae</taxon>
        <taxon>rosids</taxon>
        <taxon>fabids</taxon>
        <taxon>Malpighiales</taxon>
        <taxon>Rhizophoraceae</taxon>
        <taxon>Rhizophora</taxon>
    </lineage>
</organism>
<dbReference type="AlphaFoldDB" id="A0A2P2PAZ7"/>
<dbReference type="EMBL" id="GGEC01071442">
    <property type="protein sequence ID" value="MBX51926.1"/>
    <property type="molecule type" value="Transcribed_RNA"/>
</dbReference>
<protein>
    <submittedName>
        <fullName evidence="1">Uncharacterized protein</fullName>
    </submittedName>
</protein>
<proteinExistence type="predicted"/>
<reference evidence="1" key="1">
    <citation type="submission" date="2018-02" db="EMBL/GenBank/DDBJ databases">
        <title>Rhizophora mucronata_Transcriptome.</title>
        <authorList>
            <person name="Meera S.P."/>
            <person name="Sreeshan A."/>
            <person name="Augustine A."/>
        </authorList>
    </citation>
    <scope>NUCLEOTIDE SEQUENCE</scope>
    <source>
        <tissue evidence="1">Leaf</tissue>
    </source>
</reference>
<name>A0A2P2PAZ7_RHIMU</name>
<accession>A0A2P2PAZ7</accession>
<evidence type="ECO:0000313" key="1">
    <source>
        <dbReference type="EMBL" id="MBX51926.1"/>
    </source>
</evidence>
<sequence>MLVFESVLVHNPITFLPSWGSTLVEY</sequence>